<sequence length="143" mass="14603">MYDARSAYRTATLETAAPAKVVTMLFDRLLLDVDRASAAFAQGDVVGGRSQAQHAQDIVAELMASLDVAAWDGGPVLMSVYAYLYSALVDAGVRADAEKLAECRSLIEPLAATWHEAAALTAAAAPAAAGPVPATGAGLLGVG</sequence>
<dbReference type="InterPro" id="IPR036584">
    <property type="entry name" value="FliS_sf"/>
</dbReference>
<keyword evidence="3" id="KW-0963">Cytoplasm</keyword>
<dbReference type="Proteomes" id="UP000722125">
    <property type="component" value="Unassembled WGS sequence"/>
</dbReference>
<evidence type="ECO:0000256" key="2">
    <source>
        <dbReference type="ARBA" id="ARBA00008787"/>
    </source>
</evidence>
<dbReference type="NCBIfam" id="TIGR00208">
    <property type="entry name" value="fliS"/>
    <property type="match status" value="1"/>
</dbReference>
<keyword evidence="6" id="KW-0282">Flagellum</keyword>
<accession>A0ABS5TVD6</accession>
<protein>
    <submittedName>
        <fullName evidence="6">Flagellar export chaperone FliS</fullName>
    </submittedName>
</protein>
<organism evidence="6 7">
    <name type="scientific">Cellulomonas fulva</name>
    <dbReference type="NCBI Taxonomy" id="2835530"/>
    <lineage>
        <taxon>Bacteria</taxon>
        <taxon>Bacillati</taxon>
        <taxon>Actinomycetota</taxon>
        <taxon>Actinomycetes</taxon>
        <taxon>Micrococcales</taxon>
        <taxon>Cellulomonadaceae</taxon>
        <taxon>Cellulomonas</taxon>
    </lineage>
</organism>
<evidence type="ECO:0000256" key="1">
    <source>
        <dbReference type="ARBA" id="ARBA00004514"/>
    </source>
</evidence>
<gene>
    <name evidence="6" type="primary">fliS</name>
    <name evidence="6" type="ORF">KIN34_02095</name>
</gene>
<dbReference type="EMBL" id="JAHBOH010000001">
    <property type="protein sequence ID" value="MBT0993084.1"/>
    <property type="molecule type" value="Genomic_DNA"/>
</dbReference>
<keyword evidence="6" id="KW-0969">Cilium</keyword>
<dbReference type="RefSeq" id="WP_214346070.1">
    <property type="nucleotide sequence ID" value="NZ_JAHBOH010000001.1"/>
</dbReference>
<reference evidence="6 7" key="1">
    <citation type="submission" date="2021-05" db="EMBL/GenBank/DDBJ databases">
        <title>Description of Cellulomonas sp. DKR-3 sp. nov.</title>
        <authorList>
            <person name="Dahal R.H."/>
            <person name="Chaudhary D.K."/>
        </authorList>
    </citation>
    <scope>NUCLEOTIDE SEQUENCE [LARGE SCALE GENOMIC DNA]</scope>
    <source>
        <strain evidence="6 7">DKR-3</strain>
    </source>
</reference>
<evidence type="ECO:0000256" key="4">
    <source>
        <dbReference type="ARBA" id="ARBA00022795"/>
    </source>
</evidence>
<dbReference type="SUPFAM" id="SSF101116">
    <property type="entry name" value="Flagellar export chaperone FliS"/>
    <property type="match status" value="1"/>
</dbReference>
<evidence type="ECO:0000313" key="7">
    <source>
        <dbReference type="Proteomes" id="UP000722125"/>
    </source>
</evidence>
<name>A0ABS5TVD6_9CELL</name>
<dbReference type="PANTHER" id="PTHR34773:SF1">
    <property type="entry name" value="FLAGELLAR SECRETION CHAPERONE FLIS"/>
    <property type="match status" value="1"/>
</dbReference>
<dbReference type="CDD" id="cd16098">
    <property type="entry name" value="FliS"/>
    <property type="match status" value="1"/>
</dbReference>
<keyword evidence="6" id="KW-0966">Cell projection</keyword>
<dbReference type="InterPro" id="IPR003713">
    <property type="entry name" value="FliS"/>
</dbReference>
<evidence type="ECO:0000313" key="6">
    <source>
        <dbReference type="EMBL" id="MBT0993084.1"/>
    </source>
</evidence>
<comment type="subcellular location">
    <subcellularLocation>
        <location evidence="1">Cytoplasm</location>
        <location evidence="1">Cytosol</location>
    </subcellularLocation>
</comment>
<keyword evidence="5" id="KW-0143">Chaperone</keyword>
<dbReference type="Pfam" id="PF02561">
    <property type="entry name" value="FliS"/>
    <property type="match status" value="1"/>
</dbReference>
<dbReference type="Gene3D" id="1.20.120.340">
    <property type="entry name" value="Flagellar protein FliS"/>
    <property type="match status" value="1"/>
</dbReference>
<comment type="caution">
    <text evidence="6">The sequence shown here is derived from an EMBL/GenBank/DDBJ whole genome shotgun (WGS) entry which is preliminary data.</text>
</comment>
<comment type="similarity">
    <text evidence="2">Belongs to the FliS family.</text>
</comment>
<dbReference type="PANTHER" id="PTHR34773">
    <property type="entry name" value="FLAGELLAR SECRETION CHAPERONE FLIS"/>
    <property type="match status" value="1"/>
</dbReference>
<keyword evidence="4" id="KW-1005">Bacterial flagellum biogenesis</keyword>
<evidence type="ECO:0000256" key="3">
    <source>
        <dbReference type="ARBA" id="ARBA00022490"/>
    </source>
</evidence>
<proteinExistence type="inferred from homology"/>
<evidence type="ECO:0000256" key="5">
    <source>
        <dbReference type="ARBA" id="ARBA00023186"/>
    </source>
</evidence>
<keyword evidence="7" id="KW-1185">Reference proteome</keyword>